<keyword evidence="3" id="KW-1185">Reference proteome</keyword>
<feature type="signal peptide" evidence="1">
    <location>
        <begin position="1"/>
        <end position="16"/>
    </location>
</feature>
<sequence length="139" mass="15549">MTRNLTLALLGCLAMAACGTPQEQCIARNTHEYRVVQGLLAEVEGNLARGYAWHEREITRTEWRDCPVPVRMRDGRTRWAGRPCLRDVTDTERYRVAIDPATEGRKADNLRARLKALGGPADAAVRACRAAYPETGARR</sequence>
<organism evidence="2 3">
    <name type="scientific">Paracoccus contaminans</name>
    <dbReference type="NCBI Taxonomy" id="1945662"/>
    <lineage>
        <taxon>Bacteria</taxon>
        <taxon>Pseudomonadati</taxon>
        <taxon>Pseudomonadota</taxon>
        <taxon>Alphaproteobacteria</taxon>
        <taxon>Rhodobacterales</taxon>
        <taxon>Paracoccaceae</taxon>
        <taxon>Paracoccus</taxon>
    </lineage>
</organism>
<name>A0A1W6CUA6_9RHOB</name>
<dbReference type="OrthoDB" id="7875456at2"/>
<dbReference type="STRING" id="1945662.B0A89_01195"/>
<dbReference type="EMBL" id="CP020612">
    <property type="protein sequence ID" value="ARJ68467.1"/>
    <property type="molecule type" value="Genomic_DNA"/>
</dbReference>
<dbReference type="KEGG" id="pcon:B0A89_01195"/>
<protein>
    <recommendedName>
        <fullName evidence="4">Excinuclease ABC subunit B</fullName>
    </recommendedName>
</protein>
<dbReference type="Proteomes" id="UP000193017">
    <property type="component" value="Chromosome"/>
</dbReference>
<keyword evidence="1" id="KW-0732">Signal</keyword>
<reference evidence="2 3" key="1">
    <citation type="submission" date="2017-03" db="EMBL/GenBank/DDBJ databases">
        <title>Genome sequence of Paracoccus contaminans isolated from a water microcosm.</title>
        <authorList>
            <person name="Aurass P."/>
            <person name="Karste S."/>
            <person name="Trost E."/>
            <person name="Glaeser S.P."/>
            <person name="Kaempfer P."/>
            <person name="Flieger A."/>
        </authorList>
    </citation>
    <scope>NUCLEOTIDE SEQUENCE [LARGE SCALE GENOMIC DNA]</scope>
    <source>
        <strain evidence="3">RKI 16-01929T\LMG 29738T\CCM 8701T\CIP 111112T</strain>
    </source>
</reference>
<evidence type="ECO:0008006" key="4">
    <source>
        <dbReference type="Google" id="ProtNLM"/>
    </source>
</evidence>
<evidence type="ECO:0000313" key="3">
    <source>
        <dbReference type="Proteomes" id="UP000193017"/>
    </source>
</evidence>
<dbReference type="AlphaFoldDB" id="A0A1W6CUA6"/>
<dbReference type="RefSeq" id="WP_085376577.1">
    <property type="nucleotide sequence ID" value="NZ_CP020612.1"/>
</dbReference>
<proteinExistence type="predicted"/>
<accession>A0A1W6CUA6</accession>
<evidence type="ECO:0000313" key="2">
    <source>
        <dbReference type="EMBL" id="ARJ68467.1"/>
    </source>
</evidence>
<evidence type="ECO:0000256" key="1">
    <source>
        <dbReference type="SAM" id="SignalP"/>
    </source>
</evidence>
<gene>
    <name evidence="2" type="ORF">B0A89_01195</name>
</gene>
<feature type="chain" id="PRO_5013026530" description="Excinuclease ABC subunit B" evidence="1">
    <location>
        <begin position="17"/>
        <end position="139"/>
    </location>
</feature>
<dbReference type="PROSITE" id="PS51257">
    <property type="entry name" value="PROKAR_LIPOPROTEIN"/>
    <property type="match status" value="1"/>
</dbReference>